<dbReference type="OrthoDB" id="6286937at2759"/>
<gene>
    <name evidence="4" type="ORF">MCOR_29795</name>
</gene>
<dbReference type="GO" id="GO:0016593">
    <property type="term" value="C:Cdc73/Paf1 complex"/>
    <property type="evidence" value="ECO:0007669"/>
    <property type="project" value="TreeGrafter"/>
</dbReference>
<organism evidence="4 5">
    <name type="scientific">Mytilus coruscus</name>
    <name type="common">Sea mussel</name>
    <dbReference type="NCBI Taxonomy" id="42192"/>
    <lineage>
        <taxon>Eukaryota</taxon>
        <taxon>Metazoa</taxon>
        <taxon>Spiralia</taxon>
        <taxon>Lophotrochozoa</taxon>
        <taxon>Mollusca</taxon>
        <taxon>Bivalvia</taxon>
        <taxon>Autobranchia</taxon>
        <taxon>Pteriomorphia</taxon>
        <taxon>Mytilida</taxon>
        <taxon>Mytiloidea</taxon>
        <taxon>Mytilidae</taxon>
        <taxon>Mytilinae</taxon>
        <taxon>Mytilus</taxon>
    </lineage>
</organism>
<keyword evidence="1" id="KW-0677">Repeat</keyword>
<evidence type="ECO:0000256" key="3">
    <source>
        <dbReference type="SAM" id="MobiDB-lite"/>
    </source>
</evidence>
<feature type="compositionally biased region" description="Basic and acidic residues" evidence="3">
    <location>
        <begin position="400"/>
        <end position="410"/>
    </location>
</feature>
<dbReference type="InterPro" id="IPR031101">
    <property type="entry name" value="Ctr9"/>
</dbReference>
<feature type="region of interest" description="Disordered" evidence="3">
    <location>
        <begin position="196"/>
        <end position="225"/>
    </location>
</feature>
<sequence>MAKTGDRKIIGTLRCVLAHKGCINEARDIFAQVREATADFCDVWLNIAHIYVEQKQYVAAVQMYENCLKKFFKYNNVEVMVYLARAYFKCGRLKECKNILMKARHVVPSDTVLLYNVALVQQKLATSILKDEKSNLKTVLSAVRDLELAHKYFSYLSTHGDRMKFDLAQAAAEARQCSDLLSQAQYHVARARKIDEADQERRQKQEEDREAIRQKVQEQQMEKQRIKSEMEAKMMEQRAKYVAKAKAIALEPEMEDKPRKSGGGKRSKKADDDDFVSDGSGDDAPRRKKKRHGSDDERSKKRKKRRGKRDDGDSDEDTGRGRKERKGRKRKDGKNRNPDSDDGLSAKQRRKVVSKAMISSSEGSDSEGAKKLRIDEESGSDEGHVGKRRRILSESSSDGGGRKSGSDRSKSRSRSRSGSGSPARRSGSGSPARSGSGSPRSRSVSPARSGSGSPARSGGVRSPGHSPGEDSD</sequence>
<proteinExistence type="predicted"/>
<protein>
    <submittedName>
        <fullName evidence="4">CTR9</fullName>
    </submittedName>
</protein>
<dbReference type="InterPro" id="IPR019734">
    <property type="entry name" value="TPR_rpt"/>
</dbReference>
<keyword evidence="5" id="KW-1185">Reference proteome</keyword>
<feature type="region of interest" description="Disordered" evidence="3">
    <location>
        <begin position="250"/>
        <end position="472"/>
    </location>
</feature>
<evidence type="ECO:0000313" key="5">
    <source>
        <dbReference type="Proteomes" id="UP000507470"/>
    </source>
</evidence>
<evidence type="ECO:0000256" key="1">
    <source>
        <dbReference type="ARBA" id="ARBA00022737"/>
    </source>
</evidence>
<dbReference type="GO" id="GO:0000993">
    <property type="term" value="F:RNA polymerase II complex binding"/>
    <property type="evidence" value="ECO:0007669"/>
    <property type="project" value="TreeGrafter"/>
</dbReference>
<dbReference type="Gene3D" id="1.25.40.10">
    <property type="entry name" value="Tetratricopeptide repeat domain"/>
    <property type="match status" value="1"/>
</dbReference>
<dbReference type="GO" id="GO:0006368">
    <property type="term" value="P:transcription elongation by RNA polymerase II"/>
    <property type="evidence" value="ECO:0007669"/>
    <property type="project" value="TreeGrafter"/>
</dbReference>
<dbReference type="Proteomes" id="UP000507470">
    <property type="component" value="Unassembled WGS sequence"/>
</dbReference>
<name>A0A6J8CF29_MYTCO</name>
<dbReference type="PANTHER" id="PTHR14027:SF2">
    <property type="entry name" value="RNA POLYMERASE-ASSOCIATED PROTEIN CTR9 HOMOLOG"/>
    <property type="match status" value="1"/>
</dbReference>
<feature type="compositionally biased region" description="Basic and acidic residues" evidence="3">
    <location>
        <begin position="367"/>
        <end position="385"/>
    </location>
</feature>
<feature type="compositionally biased region" description="Low complexity" evidence="3">
    <location>
        <begin position="416"/>
        <end position="464"/>
    </location>
</feature>
<dbReference type="InterPro" id="IPR011990">
    <property type="entry name" value="TPR-like_helical_dom_sf"/>
</dbReference>
<dbReference type="EMBL" id="CACVKT020005429">
    <property type="protein sequence ID" value="CAC5395098.1"/>
    <property type="molecule type" value="Genomic_DNA"/>
</dbReference>
<dbReference type="AlphaFoldDB" id="A0A6J8CF29"/>
<reference evidence="4 5" key="1">
    <citation type="submission" date="2020-06" db="EMBL/GenBank/DDBJ databases">
        <authorList>
            <person name="Li R."/>
            <person name="Bekaert M."/>
        </authorList>
    </citation>
    <scope>NUCLEOTIDE SEQUENCE [LARGE SCALE GENOMIC DNA]</scope>
    <source>
        <strain evidence="5">wild</strain>
    </source>
</reference>
<dbReference type="SUPFAM" id="SSF48452">
    <property type="entry name" value="TPR-like"/>
    <property type="match status" value="1"/>
</dbReference>
<dbReference type="Pfam" id="PF14559">
    <property type="entry name" value="TPR_19"/>
    <property type="match status" value="1"/>
</dbReference>
<dbReference type="GO" id="GO:0006355">
    <property type="term" value="P:regulation of DNA-templated transcription"/>
    <property type="evidence" value="ECO:0007669"/>
    <property type="project" value="InterPro"/>
</dbReference>
<evidence type="ECO:0000256" key="2">
    <source>
        <dbReference type="ARBA" id="ARBA00022803"/>
    </source>
</evidence>
<dbReference type="PANTHER" id="PTHR14027">
    <property type="entry name" value="RNA POLYMERASE-ASSOCIATED PROTEIN CTR9"/>
    <property type="match status" value="1"/>
</dbReference>
<keyword evidence="2" id="KW-0802">TPR repeat</keyword>
<evidence type="ECO:0000313" key="4">
    <source>
        <dbReference type="EMBL" id="CAC5395098.1"/>
    </source>
</evidence>
<feature type="compositionally biased region" description="Basic residues" evidence="3">
    <location>
        <begin position="322"/>
        <end position="333"/>
    </location>
</feature>
<accession>A0A6J8CF29</accession>
<dbReference type="SMART" id="SM00028">
    <property type="entry name" value="TPR"/>
    <property type="match status" value="2"/>
</dbReference>